<evidence type="ECO:0000313" key="2">
    <source>
        <dbReference type="EMBL" id="ERO58938.1"/>
    </source>
</evidence>
<sequence length="39" mass="4430">MQRFRLSLIPLFAAFSLPAFAHQATLDKVKIGVSLIKDW</sequence>
<protein>
    <submittedName>
        <fullName evidence="2">Uncharacterized protein</fullName>
    </submittedName>
</protein>
<name>A0AAV3KDR1_9GAMM</name>
<evidence type="ECO:0000256" key="1">
    <source>
        <dbReference type="SAM" id="SignalP"/>
    </source>
</evidence>
<evidence type="ECO:0000313" key="3">
    <source>
        <dbReference type="Proteomes" id="UP000017142"/>
    </source>
</evidence>
<organism evidence="2 3">
    <name type="scientific">Dickeya solani D s0432-1</name>
    <dbReference type="NCBI Taxonomy" id="1231725"/>
    <lineage>
        <taxon>Bacteria</taxon>
        <taxon>Pseudomonadati</taxon>
        <taxon>Pseudomonadota</taxon>
        <taxon>Gammaproteobacteria</taxon>
        <taxon>Enterobacterales</taxon>
        <taxon>Pectobacteriaceae</taxon>
        <taxon>Dickeya</taxon>
    </lineage>
</organism>
<gene>
    <name evidence="2" type="ORF">A544_2119</name>
</gene>
<keyword evidence="1" id="KW-0732">Signal</keyword>
<feature type="chain" id="PRO_5043730132" evidence="1">
    <location>
        <begin position="22"/>
        <end position="39"/>
    </location>
</feature>
<feature type="signal peptide" evidence="1">
    <location>
        <begin position="1"/>
        <end position="21"/>
    </location>
</feature>
<dbReference type="AlphaFoldDB" id="A0AAV3KDR1"/>
<accession>A0AAV3KDR1</accession>
<dbReference type="EMBL" id="AMWE01000002">
    <property type="protein sequence ID" value="ERO58938.1"/>
    <property type="molecule type" value="Genomic_DNA"/>
</dbReference>
<comment type="caution">
    <text evidence="2">The sequence shown here is derived from an EMBL/GenBank/DDBJ whole genome shotgun (WGS) entry which is preliminary data.</text>
</comment>
<dbReference type="Proteomes" id="UP000017142">
    <property type="component" value="Unassembled WGS sequence"/>
</dbReference>
<proteinExistence type="predicted"/>
<reference evidence="3" key="1">
    <citation type="journal article" date="2013" name="Diversity">
        <title>Genome Sequence of Dickeya solani, a New soft Rot Pathogen of Potato, Suggests its Emergence May Be Related to a Novel Combination of Non-Ribosomal Peptide/Polyketide Synthetase Clusters.</title>
        <authorList>
            <person name="Garlant L."/>
            <person name="Koskinen P."/>
            <person name="Rouhiainen L."/>
            <person name="Laine P."/>
            <person name="Paulin L."/>
            <person name="Auvinen P."/>
            <person name="Holm L."/>
            <person name="Pirhonen M."/>
        </authorList>
    </citation>
    <scope>NUCLEOTIDE SEQUENCE [LARGE SCALE GENOMIC DNA]</scope>
    <source>
        <strain evidence="3">D s0432-1</strain>
    </source>
</reference>